<accession>A0AAD7G6X5</accession>
<name>A0AAD7G6X5_MYCRO</name>
<gene>
    <name evidence="1" type="ORF">B0H17DRAFT_1144229</name>
</gene>
<proteinExistence type="predicted"/>
<protein>
    <submittedName>
        <fullName evidence="1">Uncharacterized protein</fullName>
    </submittedName>
</protein>
<comment type="caution">
    <text evidence="1">The sequence shown here is derived from an EMBL/GenBank/DDBJ whole genome shotgun (WGS) entry which is preliminary data.</text>
</comment>
<sequence length="357" mass="39817">MLLEILRDSVQWEVVSCSKFLVCSQAKFCDLGPFVGILKCKYVQASPRRSVGLWGMDTGLLPKCEIWMYLVSRQGATAGPDIDLDSCGSFVESRAPAIPATINCGGASDPGVQVIPESRLQRSEGKIHLKYEIWMIPEAVDGTVGRCFLLNGCFEFELVHGRLWQVPQQNVAQSIRTGSLRTLRKIYRADFKPCGLRNKFRTGDGGERRASQYAPEFAGWSQEIEGERTDLCSVSPTHASQCFVDFDEGLAKNGVFVYREYAVLEVAEREFGANLMAEAGMRYVGGRSAADSDAGWVRNCENFAFERADMLEVGGRHTWRGVYDSQFRRWLEDTAHLGIPNFSLRSLRGSISPAQPR</sequence>
<dbReference type="EMBL" id="JARKIE010000238">
    <property type="protein sequence ID" value="KAJ7662853.1"/>
    <property type="molecule type" value="Genomic_DNA"/>
</dbReference>
<keyword evidence="2" id="KW-1185">Reference proteome</keyword>
<dbReference type="AlphaFoldDB" id="A0AAD7G6X5"/>
<dbReference type="Proteomes" id="UP001221757">
    <property type="component" value="Unassembled WGS sequence"/>
</dbReference>
<organism evidence="1 2">
    <name type="scientific">Mycena rosella</name>
    <name type="common">Pink bonnet</name>
    <name type="synonym">Agaricus rosellus</name>
    <dbReference type="NCBI Taxonomy" id="1033263"/>
    <lineage>
        <taxon>Eukaryota</taxon>
        <taxon>Fungi</taxon>
        <taxon>Dikarya</taxon>
        <taxon>Basidiomycota</taxon>
        <taxon>Agaricomycotina</taxon>
        <taxon>Agaricomycetes</taxon>
        <taxon>Agaricomycetidae</taxon>
        <taxon>Agaricales</taxon>
        <taxon>Marasmiineae</taxon>
        <taxon>Mycenaceae</taxon>
        <taxon>Mycena</taxon>
    </lineage>
</organism>
<reference evidence="1" key="1">
    <citation type="submission" date="2023-03" db="EMBL/GenBank/DDBJ databases">
        <title>Massive genome expansion in bonnet fungi (Mycena s.s.) driven by repeated elements and novel gene families across ecological guilds.</title>
        <authorList>
            <consortium name="Lawrence Berkeley National Laboratory"/>
            <person name="Harder C.B."/>
            <person name="Miyauchi S."/>
            <person name="Viragh M."/>
            <person name="Kuo A."/>
            <person name="Thoen E."/>
            <person name="Andreopoulos B."/>
            <person name="Lu D."/>
            <person name="Skrede I."/>
            <person name="Drula E."/>
            <person name="Henrissat B."/>
            <person name="Morin E."/>
            <person name="Kohler A."/>
            <person name="Barry K."/>
            <person name="LaButti K."/>
            <person name="Morin E."/>
            <person name="Salamov A."/>
            <person name="Lipzen A."/>
            <person name="Mereny Z."/>
            <person name="Hegedus B."/>
            <person name="Baldrian P."/>
            <person name="Stursova M."/>
            <person name="Weitz H."/>
            <person name="Taylor A."/>
            <person name="Grigoriev I.V."/>
            <person name="Nagy L.G."/>
            <person name="Martin F."/>
            <person name="Kauserud H."/>
        </authorList>
    </citation>
    <scope>NUCLEOTIDE SEQUENCE</scope>
    <source>
        <strain evidence="1">CBHHK067</strain>
    </source>
</reference>
<evidence type="ECO:0000313" key="1">
    <source>
        <dbReference type="EMBL" id="KAJ7662853.1"/>
    </source>
</evidence>
<evidence type="ECO:0000313" key="2">
    <source>
        <dbReference type="Proteomes" id="UP001221757"/>
    </source>
</evidence>